<dbReference type="EMBL" id="KV454485">
    <property type="protein sequence ID" value="ODV59704.1"/>
    <property type="molecule type" value="Genomic_DNA"/>
</dbReference>
<dbReference type="InterPro" id="IPR024312">
    <property type="entry name" value="TACC_fungi"/>
</dbReference>
<dbReference type="Proteomes" id="UP000095038">
    <property type="component" value="Unassembled WGS sequence"/>
</dbReference>
<evidence type="ECO:0000256" key="1">
    <source>
        <dbReference type="SAM" id="Coils"/>
    </source>
</evidence>
<dbReference type="STRING" id="1344418.A0A1D2VDC9"/>
<gene>
    <name evidence="2" type="ORF">ASCRUDRAFT_17276</name>
</gene>
<name>A0A1D2VDC9_9ASCO</name>
<keyword evidence="1" id="KW-0175">Coiled coil</keyword>
<feature type="non-terminal residue" evidence="2">
    <location>
        <position position="90"/>
    </location>
</feature>
<accession>A0A1D2VDC9</accession>
<dbReference type="GeneID" id="30963110"/>
<dbReference type="RefSeq" id="XP_020046011.1">
    <property type="nucleotide sequence ID" value="XM_020189474.1"/>
</dbReference>
<proteinExistence type="predicted"/>
<feature type="coiled-coil region" evidence="1">
    <location>
        <begin position="53"/>
        <end position="80"/>
    </location>
</feature>
<reference evidence="3" key="1">
    <citation type="submission" date="2016-05" db="EMBL/GenBank/DDBJ databases">
        <title>Comparative genomics of biotechnologically important yeasts.</title>
        <authorList>
            <consortium name="DOE Joint Genome Institute"/>
            <person name="Riley R."/>
            <person name="Haridas S."/>
            <person name="Wolfe K.H."/>
            <person name="Lopes M.R."/>
            <person name="Hittinger C.T."/>
            <person name="Goker M."/>
            <person name="Salamov A."/>
            <person name="Wisecaver J."/>
            <person name="Long T.M."/>
            <person name="Aerts A.L."/>
            <person name="Barry K."/>
            <person name="Choi C."/>
            <person name="Clum A."/>
            <person name="Coughlan A.Y."/>
            <person name="Deshpande S."/>
            <person name="Douglass A.P."/>
            <person name="Hanson S.J."/>
            <person name="Klenk H.-P."/>
            <person name="Labutti K."/>
            <person name="Lapidus A."/>
            <person name="Lindquist E."/>
            <person name="Lipzen A."/>
            <person name="Meier-Kolthoff J.P."/>
            <person name="Ohm R.A."/>
            <person name="Otillar R.P."/>
            <person name="Pangilinan J."/>
            <person name="Peng Y."/>
            <person name="Rokas A."/>
            <person name="Rosa C.A."/>
            <person name="Scheuner C."/>
            <person name="Sibirny A.A."/>
            <person name="Slot J.C."/>
            <person name="Stielow J.B."/>
            <person name="Sun H."/>
            <person name="Kurtzman C.P."/>
            <person name="Blackwell M."/>
            <person name="Grigoriev I.V."/>
            <person name="Jeffries T.W."/>
        </authorList>
    </citation>
    <scope>NUCLEOTIDE SEQUENCE [LARGE SCALE GENOMIC DNA]</scope>
    <source>
        <strain evidence="3">DSM 1968</strain>
    </source>
</reference>
<evidence type="ECO:0000313" key="2">
    <source>
        <dbReference type="EMBL" id="ODV59704.1"/>
    </source>
</evidence>
<sequence length="90" mass="10807">IEGLKNKQISNERKTEERLRKLAEDLYVQYSKKHEQKVGILKKGYETKWQSKLNSAHTVNENLKREIQGIREELKTERKEKGELIKLWDK</sequence>
<dbReference type="Pfam" id="PF12709">
    <property type="entry name" value="Fungal_TACC"/>
    <property type="match status" value="1"/>
</dbReference>
<dbReference type="InParanoid" id="A0A1D2VDC9"/>
<keyword evidence="3" id="KW-1185">Reference proteome</keyword>
<evidence type="ECO:0000313" key="3">
    <source>
        <dbReference type="Proteomes" id="UP000095038"/>
    </source>
</evidence>
<organism evidence="2 3">
    <name type="scientific">Ascoidea rubescens DSM 1968</name>
    <dbReference type="NCBI Taxonomy" id="1344418"/>
    <lineage>
        <taxon>Eukaryota</taxon>
        <taxon>Fungi</taxon>
        <taxon>Dikarya</taxon>
        <taxon>Ascomycota</taxon>
        <taxon>Saccharomycotina</taxon>
        <taxon>Saccharomycetes</taxon>
        <taxon>Ascoideaceae</taxon>
        <taxon>Ascoidea</taxon>
    </lineage>
</organism>
<dbReference type="OrthoDB" id="5367584at2759"/>
<dbReference type="AlphaFoldDB" id="A0A1D2VDC9"/>
<protein>
    <submittedName>
        <fullName evidence="2">Uncharacterized protein</fullName>
    </submittedName>
</protein>
<feature type="non-terminal residue" evidence="2">
    <location>
        <position position="1"/>
    </location>
</feature>